<dbReference type="AlphaFoldDB" id="A0A5C5V9M1"/>
<dbReference type="EMBL" id="SJPF01000002">
    <property type="protein sequence ID" value="TWT34569.1"/>
    <property type="molecule type" value="Genomic_DNA"/>
</dbReference>
<proteinExistence type="predicted"/>
<dbReference type="PANTHER" id="PTHR43861">
    <property type="entry name" value="TRANS-ACONITATE 2-METHYLTRANSFERASE-RELATED"/>
    <property type="match status" value="1"/>
</dbReference>
<dbReference type="OrthoDB" id="8936324at2"/>
<dbReference type="Gene3D" id="3.40.50.150">
    <property type="entry name" value="Vaccinia Virus protein VP39"/>
    <property type="match status" value="1"/>
</dbReference>
<name>A0A5C5V9M1_9BACT</name>
<reference evidence="1 2" key="1">
    <citation type="submission" date="2019-02" db="EMBL/GenBank/DDBJ databases">
        <title>Deep-cultivation of Planctomycetes and their phenomic and genomic characterization uncovers novel biology.</title>
        <authorList>
            <person name="Wiegand S."/>
            <person name="Jogler M."/>
            <person name="Boedeker C."/>
            <person name="Pinto D."/>
            <person name="Vollmers J."/>
            <person name="Rivas-Marin E."/>
            <person name="Kohn T."/>
            <person name="Peeters S.H."/>
            <person name="Heuer A."/>
            <person name="Rast P."/>
            <person name="Oberbeckmann S."/>
            <person name="Bunk B."/>
            <person name="Jeske O."/>
            <person name="Meyerdierks A."/>
            <person name="Storesund J.E."/>
            <person name="Kallscheuer N."/>
            <person name="Luecker S."/>
            <person name="Lage O.M."/>
            <person name="Pohl T."/>
            <person name="Merkel B.J."/>
            <person name="Hornburger P."/>
            <person name="Mueller R.-W."/>
            <person name="Bruemmer F."/>
            <person name="Labrenz M."/>
            <person name="Spormann A.M."/>
            <person name="Op Den Camp H."/>
            <person name="Overmann J."/>
            <person name="Amann R."/>
            <person name="Jetten M.S.M."/>
            <person name="Mascher T."/>
            <person name="Medema M.H."/>
            <person name="Devos D.P."/>
            <person name="Kaster A.-K."/>
            <person name="Ovreas L."/>
            <person name="Rohde M."/>
            <person name="Galperin M.Y."/>
            <person name="Jogler C."/>
        </authorList>
    </citation>
    <scope>NUCLEOTIDE SEQUENCE [LARGE SCALE GENOMIC DNA]</scope>
    <source>
        <strain evidence="1 2">Enr8</strain>
    </source>
</reference>
<comment type="caution">
    <text evidence="1">The sequence shown here is derived from an EMBL/GenBank/DDBJ whole genome shotgun (WGS) entry which is preliminary data.</text>
</comment>
<evidence type="ECO:0000313" key="2">
    <source>
        <dbReference type="Proteomes" id="UP000318878"/>
    </source>
</evidence>
<evidence type="ECO:0000313" key="1">
    <source>
        <dbReference type="EMBL" id="TWT34569.1"/>
    </source>
</evidence>
<keyword evidence="2" id="KW-1185">Reference proteome</keyword>
<dbReference type="Proteomes" id="UP000318878">
    <property type="component" value="Unassembled WGS sequence"/>
</dbReference>
<evidence type="ECO:0008006" key="3">
    <source>
        <dbReference type="Google" id="ProtNLM"/>
    </source>
</evidence>
<dbReference type="InterPro" id="IPR029063">
    <property type="entry name" value="SAM-dependent_MTases_sf"/>
</dbReference>
<dbReference type="Pfam" id="PF13489">
    <property type="entry name" value="Methyltransf_23"/>
    <property type="match status" value="1"/>
</dbReference>
<accession>A0A5C5V9M1</accession>
<gene>
    <name evidence="1" type="ORF">Enr8_19800</name>
</gene>
<organism evidence="1 2">
    <name type="scientific">Blastopirellula retiformator</name>
    <dbReference type="NCBI Taxonomy" id="2527970"/>
    <lineage>
        <taxon>Bacteria</taxon>
        <taxon>Pseudomonadati</taxon>
        <taxon>Planctomycetota</taxon>
        <taxon>Planctomycetia</taxon>
        <taxon>Pirellulales</taxon>
        <taxon>Pirellulaceae</taxon>
        <taxon>Blastopirellula</taxon>
    </lineage>
</organism>
<dbReference type="SUPFAM" id="SSF53335">
    <property type="entry name" value="S-adenosyl-L-methionine-dependent methyltransferases"/>
    <property type="match status" value="1"/>
</dbReference>
<protein>
    <recommendedName>
        <fullName evidence="3">Methyltransferase type 11 domain-containing protein</fullName>
    </recommendedName>
</protein>
<dbReference type="RefSeq" id="WP_146430921.1">
    <property type="nucleotide sequence ID" value="NZ_SJPF01000002.1"/>
</dbReference>
<dbReference type="PANTHER" id="PTHR43861:SF1">
    <property type="entry name" value="TRANS-ACONITATE 2-METHYLTRANSFERASE"/>
    <property type="match status" value="1"/>
</dbReference>
<dbReference type="CDD" id="cd02440">
    <property type="entry name" value="AdoMet_MTases"/>
    <property type="match status" value="1"/>
</dbReference>
<sequence length="255" mass="29037">MNSQSVAVSDSGKETLPRKIVSSHNWLVHKIIAENIRVFSRLYAKGRLVDIGCGRKPWLSFFEPYVDEYIGVDHAETLHDVNAADIVADAYNTTLPDEFADTVVSLAVLEHLEDPGGAITEMARLLKPSGYLILTAPMFWHEHEAPRDFFRYTQYGLKHLLESANLEVLQIKPLSGFYVTFIQEYCYILQPHSQRWGIGGLVKFLIYLLQRVAYACRHWDRKTGFAWMHLAVAMKPSSQECRGDEFLSEVAATNE</sequence>